<keyword evidence="2" id="KW-0479">Metal-binding</keyword>
<gene>
    <name evidence="6" type="ORF">COEREDRAFT_41405</name>
</gene>
<sequence>MKHLQGSCHCGAVTFEFESKAPVPFMRCYCSICRKTSGGGGYSINIMGETDSLRITKGKKAVQSYRAIKDKSVPKEEQVLCQNRYFCPTCASYLWAHCDDYPQWIYPYASAIDTELPVPETTSSLMVQFAPAWADPRKLHAKQTSDDVFEEYPDYSLEQWHKNHGQLA</sequence>
<dbReference type="PANTHER" id="PTHR33337">
    <property type="entry name" value="GFA DOMAIN-CONTAINING PROTEIN"/>
    <property type="match status" value="1"/>
</dbReference>
<organism evidence="6 7">
    <name type="scientific">Coemansia reversa (strain ATCC 12441 / NRRL 1564)</name>
    <dbReference type="NCBI Taxonomy" id="763665"/>
    <lineage>
        <taxon>Eukaryota</taxon>
        <taxon>Fungi</taxon>
        <taxon>Fungi incertae sedis</taxon>
        <taxon>Zoopagomycota</taxon>
        <taxon>Kickxellomycotina</taxon>
        <taxon>Kickxellomycetes</taxon>
        <taxon>Kickxellales</taxon>
        <taxon>Kickxellaceae</taxon>
        <taxon>Coemansia</taxon>
    </lineage>
</organism>
<dbReference type="InterPro" id="IPR006913">
    <property type="entry name" value="CENP-V/GFA"/>
</dbReference>
<dbReference type="PROSITE" id="PS51891">
    <property type="entry name" value="CENP_V_GFA"/>
    <property type="match status" value="1"/>
</dbReference>
<dbReference type="InterPro" id="IPR011057">
    <property type="entry name" value="Mss4-like_sf"/>
</dbReference>
<dbReference type="GO" id="GO:0016846">
    <property type="term" value="F:carbon-sulfur lyase activity"/>
    <property type="evidence" value="ECO:0007669"/>
    <property type="project" value="InterPro"/>
</dbReference>
<evidence type="ECO:0000313" key="6">
    <source>
        <dbReference type="EMBL" id="PIA17133.1"/>
    </source>
</evidence>
<evidence type="ECO:0000313" key="7">
    <source>
        <dbReference type="Proteomes" id="UP000242474"/>
    </source>
</evidence>
<evidence type="ECO:0000256" key="3">
    <source>
        <dbReference type="ARBA" id="ARBA00022833"/>
    </source>
</evidence>
<dbReference type="AlphaFoldDB" id="A0A2G5BDP9"/>
<dbReference type="SUPFAM" id="SSF51316">
    <property type="entry name" value="Mss4-like"/>
    <property type="match status" value="1"/>
</dbReference>
<keyword evidence="4" id="KW-0456">Lyase</keyword>
<dbReference type="Proteomes" id="UP000242474">
    <property type="component" value="Unassembled WGS sequence"/>
</dbReference>
<dbReference type="OrthoDB" id="406544at2759"/>
<evidence type="ECO:0000256" key="4">
    <source>
        <dbReference type="ARBA" id="ARBA00023239"/>
    </source>
</evidence>
<reference evidence="6 7" key="1">
    <citation type="journal article" date="2015" name="Genome Biol. Evol.">
        <title>Phylogenomic analyses indicate that early fungi evolved digesting cell walls of algal ancestors of land plants.</title>
        <authorList>
            <person name="Chang Y."/>
            <person name="Wang S."/>
            <person name="Sekimoto S."/>
            <person name="Aerts A.L."/>
            <person name="Choi C."/>
            <person name="Clum A."/>
            <person name="LaButti K.M."/>
            <person name="Lindquist E.A."/>
            <person name="Yee Ngan C."/>
            <person name="Ohm R.A."/>
            <person name="Salamov A.A."/>
            <person name="Grigoriev I.V."/>
            <person name="Spatafora J.W."/>
            <person name="Berbee M.L."/>
        </authorList>
    </citation>
    <scope>NUCLEOTIDE SEQUENCE [LARGE SCALE GENOMIC DNA]</scope>
    <source>
        <strain evidence="6 7">NRRL 1564</strain>
    </source>
</reference>
<dbReference type="EMBL" id="KZ303496">
    <property type="protein sequence ID" value="PIA17133.1"/>
    <property type="molecule type" value="Genomic_DNA"/>
</dbReference>
<comment type="similarity">
    <text evidence="1">Belongs to the Gfa family.</text>
</comment>
<dbReference type="PANTHER" id="PTHR33337:SF44">
    <property type="entry name" value="DUF636 DOMAIN PROTEIN (AFU_ORTHOLOGUE AFUA_1G09754)"/>
    <property type="match status" value="1"/>
</dbReference>
<dbReference type="Gene3D" id="3.90.1590.10">
    <property type="entry name" value="glutathione-dependent formaldehyde- activating enzyme (gfa)"/>
    <property type="match status" value="1"/>
</dbReference>
<dbReference type="GO" id="GO:0046872">
    <property type="term" value="F:metal ion binding"/>
    <property type="evidence" value="ECO:0007669"/>
    <property type="project" value="UniProtKB-KW"/>
</dbReference>
<proteinExistence type="inferred from homology"/>
<evidence type="ECO:0000256" key="1">
    <source>
        <dbReference type="ARBA" id="ARBA00005495"/>
    </source>
</evidence>
<accession>A0A2G5BDP9</accession>
<keyword evidence="7" id="KW-1185">Reference proteome</keyword>
<evidence type="ECO:0000259" key="5">
    <source>
        <dbReference type="PROSITE" id="PS51891"/>
    </source>
</evidence>
<name>A0A2G5BDP9_COERN</name>
<keyword evidence="3" id="KW-0862">Zinc</keyword>
<feature type="domain" description="CENP-V/GFA" evidence="5">
    <location>
        <begin position="4"/>
        <end position="161"/>
    </location>
</feature>
<protein>
    <recommendedName>
        <fullName evidence="5">CENP-V/GFA domain-containing protein</fullName>
    </recommendedName>
</protein>
<dbReference type="STRING" id="763665.A0A2G5BDP9"/>
<evidence type="ECO:0000256" key="2">
    <source>
        <dbReference type="ARBA" id="ARBA00022723"/>
    </source>
</evidence>
<dbReference type="Pfam" id="PF04828">
    <property type="entry name" value="GFA"/>
    <property type="match status" value="1"/>
</dbReference>